<proteinExistence type="predicted"/>
<sequence>MADQSKPNEPEGEDEDYMGDLSMFLPSPPPLPLKSSNLKTQSHKPSTKKPKAPNWQNQRRIDRERKQREEDEKLLVNLESAIPQSNIGFKMLKQMGYNPGDALGGGWGRVEPVGLEIRRSRAGIGREDPVKEKLRCEEVRAEKKRKNVEDLIVEFGSRQKSQWRSRRVVVNFRKARGVLDQLENKEVVEPEKKDDKDGAEQVEVEEEEEIITEEDLLDILMKLRDEHCYCLFCGCKYESVEELLSNCPGIDEDDH</sequence>
<gene>
    <name evidence="3" type="ORF">GIB67_040305</name>
</gene>
<organism evidence="3 4">
    <name type="scientific">Kingdonia uniflora</name>
    <dbReference type="NCBI Taxonomy" id="39325"/>
    <lineage>
        <taxon>Eukaryota</taxon>
        <taxon>Viridiplantae</taxon>
        <taxon>Streptophyta</taxon>
        <taxon>Embryophyta</taxon>
        <taxon>Tracheophyta</taxon>
        <taxon>Spermatophyta</taxon>
        <taxon>Magnoliopsida</taxon>
        <taxon>Ranunculales</taxon>
        <taxon>Circaeasteraceae</taxon>
        <taxon>Kingdonia</taxon>
    </lineage>
</organism>
<dbReference type="PANTHER" id="PTHR21032:SF0">
    <property type="entry name" value="G PATCH DOMAIN-CONTAINING PROTEIN 11"/>
    <property type="match status" value="1"/>
</dbReference>
<dbReference type="Pfam" id="PF13821">
    <property type="entry name" value="DUF4187"/>
    <property type="match status" value="1"/>
</dbReference>
<dbReference type="PROSITE" id="PS50174">
    <property type="entry name" value="G_PATCH"/>
    <property type="match status" value="1"/>
</dbReference>
<dbReference type="GO" id="GO:0003676">
    <property type="term" value="F:nucleic acid binding"/>
    <property type="evidence" value="ECO:0007669"/>
    <property type="project" value="InterPro"/>
</dbReference>
<dbReference type="InterPro" id="IPR039249">
    <property type="entry name" value="GPATCH11"/>
</dbReference>
<evidence type="ECO:0000313" key="3">
    <source>
        <dbReference type="EMBL" id="KAF6158791.1"/>
    </source>
</evidence>
<accession>A0A7J7MV36</accession>
<dbReference type="AlphaFoldDB" id="A0A7J7MV36"/>
<evidence type="ECO:0000256" key="1">
    <source>
        <dbReference type="SAM" id="MobiDB-lite"/>
    </source>
</evidence>
<feature type="compositionally biased region" description="Basic and acidic residues" evidence="1">
    <location>
        <begin position="59"/>
        <end position="70"/>
    </location>
</feature>
<feature type="compositionally biased region" description="Basic residues" evidence="1">
    <location>
        <begin position="41"/>
        <end position="51"/>
    </location>
</feature>
<feature type="region of interest" description="Disordered" evidence="1">
    <location>
        <begin position="1"/>
        <end position="70"/>
    </location>
</feature>
<evidence type="ECO:0000259" key="2">
    <source>
        <dbReference type="PROSITE" id="PS50174"/>
    </source>
</evidence>
<comment type="caution">
    <text evidence="3">The sequence shown here is derived from an EMBL/GenBank/DDBJ whole genome shotgun (WGS) entry which is preliminary data.</text>
</comment>
<name>A0A7J7MV36_9MAGN</name>
<dbReference type="PANTHER" id="PTHR21032">
    <property type="entry name" value="G PATCH DOMAIN-CONTAINING PROTEIN 11"/>
    <property type="match status" value="1"/>
</dbReference>
<dbReference type="GO" id="GO:0000776">
    <property type="term" value="C:kinetochore"/>
    <property type="evidence" value="ECO:0007669"/>
    <property type="project" value="TreeGrafter"/>
</dbReference>
<protein>
    <recommendedName>
        <fullName evidence="2">G-patch domain-containing protein</fullName>
    </recommendedName>
</protein>
<feature type="domain" description="G-patch" evidence="2">
    <location>
        <begin position="84"/>
        <end position="129"/>
    </location>
</feature>
<dbReference type="Proteomes" id="UP000541444">
    <property type="component" value="Unassembled WGS sequence"/>
</dbReference>
<dbReference type="Pfam" id="PF01585">
    <property type="entry name" value="G-patch"/>
    <property type="match status" value="1"/>
</dbReference>
<dbReference type="InterPro" id="IPR000467">
    <property type="entry name" value="G_patch_dom"/>
</dbReference>
<keyword evidence="4" id="KW-1185">Reference proteome</keyword>
<dbReference type="SMART" id="SM00443">
    <property type="entry name" value="G_patch"/>
    <property type="match status" value="1"/>
</dbReference>
<dbReference type="InterPro" id="IPR025239">
    <property type="entry name" value="DUF4187"/>
</dbReference>
<dbReference type="OrthoDB" id="786951at2759"/>
<dbReference type="EMBL" id="JACGCM010001219">
    <property type="protein sequence ID" value="KAF6158791.1"/>
    <property type="molecule type" value="Genomic_DNA"/>
</dbReference>
<reference evidence="3 4" key="1">
    <citation type="journal article" date="2020" name="IScience">
        <title>Genome Sequencing of the Endangered Kingdonia uniflora (Circaeasteraceae, Ranunculales) Reveals Potential Mechanisms of Evolutionary Specialization.</title>
        <authorList>
            <person name="Sun Y."/>
            <person name="Deng T."/>
            <person name="Zhang A."/>
            <person name="Moore M.J."/>
            <person name="Landis J.B."/>
            <person name="Lin N."/>
            <person name="Zhang H."/>
            <person name="Zhang X."/>
            <person name="Huang J."/>
            <person name="Zhang X."/>
            <person name="Sun H."/>
            <person name="Wang H."/>
        </authorList>
    </citation>
    <scope>NUCLEOTIDE SEQUENCE [LARGE SCALE GENOMIC DNA]</scope>
    <source>
        <strain evidence="3">TB1705</strain>
        <tissue evidence="3">Leaf</tissue>
    </source>
</reference>
<dbReference type="SMART" id="SM01173">
    <property type="entry name" value="DUF4187"/>
    <property type="match status" value="1"/>
</dbReference>
<evidence type="ECO:0000313" key="4">
    <source>
        <dbReference type="Proteomes" id="UP000541444"/>
    </source>
</evidence>